<feature type="compositionally biased region" description="Polar residues" evidence="1">
    <location>
        <begin position="59"/>
        <end position="73"/>
    </location>
</feature>
<dbReference type="Pfam" id="PF15045">
    <property type="entry name" value="Clathrin_bdg"/>
    <property type="match status" value="1"/>
</dbReference>
<proteinExistence type="predicted"/>
<dbReference type="Proteomes" id="UP001381693">
    <property type="component" value="Unassembled WGS sequence"/>
</dbReference>
<feature type="region of interest" description="Disordered" evidence="1">
    <location>
        <begin position="736"/>
        <end position="758"/>
    </location>
</feature>
<dbReference type="PANTHER" id="PTHR16156">
    <property type="entry name" value="AFTIPHILIN A-RELATED"/>
    <property type="match status" value="1"/>
</dbReference>
<dbReference type="EMBL" id="JAXCGZ010020909">
    <property type="protein sequence ID" value="KAK7063219.1"/>
    <property type="molecule type" value="Genomic_DNA"/>
</dbReference>
<feature type="compositionally biased region" description="Basic and acidic residues" evidence="1">
    <location>
        <begin position="310"/>
        <end position="328"/>
    </location>
</feature>
<sequence>MAFQMIPPRVSSSPPPLDSLPSVACPGDDDEDEEFGNFSTHNTFDITGLSDKLPPTPESSPSKYPNLVTTGGSTPEEAYNQYGIEDESLPGSSVKPRSAEDSKSSYRTSDINGELITSLEGYDDSEGFGDFSHYNAGDSTAIVSGNEIEAISEETGEINSSHIYNVDLGATDDSPSDSGNSYSVHASPPPLDHIADNIVIEDEFSRISPNLPPNEEEFGDFEGYTYVTSDDGCVDATESSVTVNDVSDYSGKYEGSLVTKSNGSDDIEKIPSSEGVCTVADQNNESCAIQEAVDTQEKYGWNEPDISEVSENKDSQNDNESKSTYDRTSDLVVKDCKTDLETGITVLKTEKDDRTNIENNQSLSGFTVHVSESAQTINNIDSRVSEQDHAQVESISKNSSSEFVSCKSELKSASKSSIDKSTLNERDENVIKTENIENTKEPSGKDMDSVKKVNTNNPQSNDSCAVEPYGEDVVDDDDFGEFSKPKEDDDDLDFDDLREQVRNGTFGLEASDGTADDYDEIYEYRGSCPAPDSQYDESEDFGNFGSAGAVDEDGEEFGDFAAVGSDGEDFGDFAVSDKQDFSELKEGGDPDDEFGDFTSQQGTQALSNTAVFSWNDSPPTSFSNDSPVLRKLETLLLKWIPKENAAESQENHIVPTLFQLVEDDAFVWRQLENLESSTALTLSWGSMQAQTLYLSSVNVDARNIVSKTAMITLFGQKWSSSVPLFAQTLSFSPLTPAKPTESGATLEGGSRGPVTPPVMMPPVSTNLANFSKDSAESQIPVFDENESEEQIPPAKFDWTSSGLINPLEGPGLEKEFLSEGAEKGARSRLKSPPTPSPLVQQILGSGMNRSPSATTPLQSLSTEARDVVENLPDLGFMRSRVLMFPIRGDE</sequence>
<protein>
    <recommendedName>
        <fullName evidence="2">Aftiphilin clathrin-binding box domain-containing protein</fullName>
    </recommendedName>
</protein>
<feature type="compositionally biased region" description="Acidic residues" evidence="1">
    <location>
        <begin position="469"/>
        <end position="480"/>
    </location>
</feature>
<reference evidence="3 4" key="1">
    <citation type="submission" date="2023-11" db="EMBL/GenBank/DDBJ databases">
        <title>Halocaridina rubra genome assembly.</title>
        <authorList>
            <person name="Smith C."/>
        </authorList>
    </citation>
    <scope>NUCLEOTIDE SEQUENCE [LARGE SCALE GENOMIC DNA]</scope>
    <source>
        <strain evidence="3">EP-1</strain>
        <tissue evidence="3">Whole</tissue>
    </source>
</reference>
<organism evidence="3 4">
    <name type="scientific">Halocaridina rubra</name>
    <name type="common">Hawaiian red shrimp</name>
    <dbReference type="NCBI Taxonomy" id="373956"/>
    <lineage>
        <taxon>Eukaryota</taxon>
        <taxon>Metazoa</taxon>
        <taxon>Ecdysozoa</taxon>
        <taxon>Arthropoda</taxon>
        <taxon>Crustacea</taxon>
        <taxon>Multicrustacea</taxon>
        <taxon>Malacostraca</taxon>
        <taxon>Eumalacostraca</taxon>
        <taxon>Eucarida</taxon>
        <taxon>Decapoda</taxon>
        <taxon>Pleocyemata</taxon>
        <taxon>Caridea</taxon>
        <taxon>Atyoidea</taxon>
        <taxon>Atyidae</taxon>
        <taxon>Halocaridina</taxon>
    </lineage>
</organism>
<evidence type="ECO:0000256" key="1">
    <source>
        <dbReference type="SAM" id="MobiDB-lite"/>
    </source>
</evidence>
<feature type="compositionally biased region" description="Polar residues" evidence="1">
    <location>
        <begin position="411"/>
        <end position="421"/>
    </location>
</feature>
<feature type="compositionally biased region" description="Basic and acidic residues" evidence="1">
    <location>
        <begin position="422"/>
        <end position="451"/>
    </location>
</feature>
<feature type="region of interest" description="Disordered" evidence="1">
    <location>
        <begin position="410"/>
        <end position="495"/>
    </location>
</feature>
<gene>
    <name evidence="3" type="ORF">SK128_004831</name>
</gene>
<feature type="region of interest" description="Disordered" evidence="1">
    <location>
        <begin position="384"/>
        <end position="403"/>
    </location>
</feature>
<feature type="compositionally biased region" description="Polar residues" evidence="1">
    <location>
        <begin position="393"/>
        <end position="403"/>
    </location>
</feature>
<dbReference type="InterPro" id="IPR029205">
    <property type="entry name" value="Clathrin-bd"/>
</dbReference>
<feature type="domain" description="Aftiphilin clathrin-binding box" evidence="2">
    <location>
        <begin position="667"/>
        <end position="740"/>
    </location>
</feature>
<name>A0AAN9A076_HALRR</name>
<dbReference type="GO" id="GO:0032588">
    <property type="term" value="C:trans-Golgi network membrane"/>
    <property type="evidence" value="ECO:0007669"/>
    <property type="project" value="InterPro"/>
</dbReference>
<feature type="region of interest" description="Disordered" evidence="1">
    <location>
        <begin position="819"/>
        <end position="860"/>
    </location>
</feature>
<dbReference type="GO" id="GO:0030276">
    <property type="term" value="F:clathrin binding"/>
    <property type="evidence" value="ECO:0007669"/>
    <property type="project" value="InterPro"/>
</dbReference>
<evidence type="ECO:0000313" key="4">
    <source>
        <dbReference type="Proteomes" id="UP001381693"/>
    </source>
</evidence>
<feature type="region of interest" description="Disordered" evidence="1">
    <location>
        <begin position="294"/>
        <end position="328"/>
    </location>
</feature>
<evidence type="ECO:0000313" key="3">
    <source>
        <dbReference type="EMBL" id="KAK7063219.1"/>
    </source>
</evidence>
<feature type="compositionally biased region" description="Polar residues" evidence="1">
    <location>
        <begin position="452"/>
        <end position="463"/>
    </location>
</feature>
<keyword evidence="4" id="KW-1185">Reference proteome</keyword>
<feature type="compositionally biased region" description="Polar residues" evidence="1">
    <location>
        <begin position="837"/>
        <end position="860"/>
    </location>
</feature>
<comment type="caution">
    <text evidence="3">The sequence shown here is derived from an EMBL/GenBank/DDBJ whole genome shotgun (WGS) entry which is preliminary data.</text>
</comment>
<feature type="region of interest" description="Disordered" evidence="1">
    <location>
        <begin position="153"/>
        <end position="190"/>
    </location>
</feature>
<dbReference type="InterPro" id="IPR046359">
    <property type="entry name" value="Aftin-like"/>
</dbReference>
<dbReference type="GO" id="GO:0030121">
    <property type="term" value="C:AP-1 adaptor complex"/>
    <property type="evidence" value="ECO:0007669"/>
    <property type="project" value="TreeGrafter"/>
</dbReference>
<accession>A0AAN9A076</accession>
<feature type="region of interest" description="Disordered" evidence="1">
    <location>
        <begin position="1"/>
        <end position="136"/>
    </location>
</feature>
<evidence type="ECO:0000259" key="2">
    <source>
        <dbReference type="Pfam" id="PF15045"/>
    </source>
</evidence>
<dbReference type="PANTHER" id="PTHR16156:SF10">
    <property type="entry name" value="AFTIPHILIN-RELATED"/>
    <property type="match status" value="1"/>
</dbReference>
<dbReference type="AlphaFoldDB" id="A0AAN9A076"/>